<organism evidence="3 4">
    <name type="scientific">Roseovarius marisflavi</name>
    <dbReference type="NCBI Taxonomy" id="1054996"/>
    <lineage>
        <taxon>Bacteria</taxon>
        <taxon>Pseudomonadati</taxon>
        <taxon>Pseudomonadota</taxon>
        <taxon>Alphaproteobacteria</taxon>
        <taxon>Rhodobacterales</taxon>
        <taxon>Roseobacteraceae</taxon>
        <taxon>Roseovarius</taxon>
    </lineage>
</organism>
<gene>
    <name evidence="3" type="ORF">SAMN05444414_13919</name>
</gene>
<keyword evidence="4" id="KW-1185">Reference proteome</keyword>
<dbReference type="SUPFAM" id="SSF51735">
    <property type="entry name" value="NAD(P)-binding Rossmann-fold domains"/>
    <property type="match status" value="1"/>
</dbReference>
<dbReference type="Gene3D" id="3.40.50.720">
    <property type="entry name" value="NAD(P)-binding Rossmann-like Domain"/>
    <property type="match status" value="1"/>
</dbReference>
<dbReference type="InterPro" id="IPR002347">
    <property type="entry name" value="SDR_fam"/>
</dbReference>
<reference evidence="4" key="1">
    <citation type="submission" date="2016-11" db="EMBL/GenBank/DDBJ databases">
        <authorList>
            <person name="Varghese N."/>
            <person name="Submissions S."/>
        </authorList>
    </citation>
    <scope>NUCLEOTIDE SEQUENCE [LARGE SCALE GENOMIC DNA]</scope>
    <source>
        <strain evidence="4">DSM 29327</strain>
    </source>
</reference>
<proteinExistence type="inferred from homology"/>
<evidence type="ECO:0000313" key="3">
    <source>
        <dbReference type="EMBL" id="SHL77555.1"/>
    </source>
</evidence>
<evidence type="ECO:0000313" key="4">
    <source>
        <dbReference type="Proteomes" id="UP000184191"/>
    </source>
</evidence>
<dbReference type="AlphaFoldDB" id="A0A1M7DDN2"/>
<dbReference type="Pfam" id="PF00106">
    <property type="entry name" value="adh_short"/>
    <property type="match status" value="1"/>
</dbReference>
<name>A0A1M7DDN2_9RHOB</name>
<sequence>MEACHQSDVFVSLKQKELKNENQWKSGACDRCGARERAWHCLAYGKGGGDIAVVDINTDTTGDVAAEIEEPGRKATTFRTDVSDRAEVYAAVEHAEKTVGGLDIMVNNAGIAQVDPIADVTPEDVKLILKINIQGGLRGIQAAAAKFKSLGHKGKIINVSSIAGHDGYETQGVCSATTFAVRALTQAAAREYASDGVSVNADCPGIVGTDMWVGIDRQFSELTGPHIDEIYGK</sequence>
<accession>A0A1M7DDN2</accession>
<dbReference type="PRINTS" id="PR00080">
    <property type="entry name" value="SDRFAMILY"/>
</dbReference>
<protein>
    <submittedName>
        <fullName evidence="3">Meso-butanediol dehydrogenase / (S,S)-butanediol dehydrogenase / diacetyl reductase</fullName>
    </submittedName>
</protein>
<dbReference type="PRINTS" id="PR00081">
    <property type="entry name" value="GDHRDH"/>
</dbReference>
<evidence type="ECO:0000256" key="2">
    <source>
        <dbReference type="RuleBase" id="RU000363"/>
    </source>
</evidence>
<dbReference type="Proteomes" id="UP000184191">
    <property type="component" value="Unassembled WGS sequence"/>
</dbReference>
<dbReference type="EMBL" id="FRBN01000039">
    <property type="protein sequence ID" value="SHL77555.1"/>
    <property type="molecule type" value="Genomic_DNA"/>
</dbReference>
<dbReference type="STRING" id="1054996.SAMN05444414_13919"/>
<evidence type="ECO:0000256" key="1">
    <source>
        <dbReference type="ARBA" id="ARBA00006484"/>
    </source>
</evidence>
<dbReference type="GO" id="GO:0016616">
    <property type="term" value="F:oxidoreductase activity, acting on the CH-OH group of donors, NAD or NADP as acceptor"/>
    <property type="evidence" value="ECO:0007669"/>
    <property type="project" value="TreeGrafter"/>
</dbReference>
<dbReference type="PANTHER" id="PTHR42760">
    <property type="entry name" value="SHORT-CHAIN DEHYDROGENASES/REDUCTASES FAMILY MEMBER"/>
    <property type="match status" value="1"/>
</dbReference>
<dbReference type="InterPro" id="IPR036291">
    <property type="entry name" value="NAD(P)-bd_dom_sf"/>
</dbReference>
<comment type="similarity">
    <text evidence="1 2">Belongs to the short-chain dehydrogenases/reductases (SDR) family.</text>
</comment>